<feature type="repeat" description="Solcar" evidence="14">
    <location>
        <begin position="114"/>
        <end position="203"/>
    </location>
</feature>
<dbReference type="SUPFAM" id="SSF103506">
    <property type="entry name" value="Mitochondrial carrier"/>
    <property type="match status" value="1"/>
</dbReference>
<dbReference type="Pfam" id="PF00153">
    <property type="entry name" value="Mito_carr"/>
    <property type="match status" value="3"/>
</dbReference>
<comment type="function">
    <text evidence="16">Catalyzes the exchange of ADP and ATP across the membrane.</text>
</comment>
<evidence type="ECO:0000256" key="10">
    <source>
        <dbReference type="ARBA" id="ARBA00023128"/>
    </source>
</evidence>
<evidence type="ECO:0000256" key="4">
    <source>
        <dbReference type="ARBA" id="ARBA00022448"/>
    </source>
</evidence>
<dbReference type="Proteomes" id="UP001295684">
    <property type="component" value="Unassembled WGS sequence"/>
</dbReference>
<dbReference type="PRINTS" id="PR00927">
    <property type="entry name" value="ADPTRNSLCASE"/>
</dbReference>
<dbReference type="GO" id="GO:0005471">
    <property type="term" value="F:ATP:ADP antiporter activity"/>
    <property type="evidence" value="ECO:0007669"/>
    <property type="project" value="UniProtKB-UniRule"/>
</dbReference>
<dbReference type="InterPro" id="IPR018108">
    <property type="entry name" value="MCP_transmembrane"/>
</dbReference>
<evidence type="ECO:0000256" key="11">
    <source>
        <dbReference type="ARBA" id="ARBA00023136"/>
    </source>
</evidence>
<feature type="repeat" description="Solcar" evidence="14">
    <location>
        <begin position="10"/>
        <end position="102"/>
    </location>
</feature>
<keyword evidence="10" id="KW-0496">Mitochondrion</keyword>
<dbReference type="PANTHER" id="PTHR45635:SF14">
    <property type="entry name" value="ADP_ATP TRANSLOCASE"/>
    <property type="match status" value="1"/>
</dbReference>
<keyword evidence="7" id="KW-0677">Repeat</keyword>
<evidence type="ECO:0000256" key="7">
    <source>
        <dbReference type="ARBA" id="ARBA00022737"/>
    </source>
</evidence>
<proteinExistence type="inferred from homology"/>
<dbReference type="PRINTS" id="PR00926">
    <property type="entry name" value="MITOCARRIER"/>
</dbReference>
<keyword evidence="18" id="KW-1185">Reference proteome</keyword>
<evidence type="ECO:0000313" key="17">
    <source>
        <dbReference type="EMBL" id="CAI2376208.1"/>
    </source>
</evidence>
<dbReference type="AlphaFoldDB" id="A0AAD2D1E5"/>
<dbReference type="PANTHER" id="PTHR45635">
    <property type="entry name" value="ADP,ATP CARRIER PROTEIN 1-RELATED-RELATED"/>
    <property type="match status" value="1"/>
</dbReference>
<comment type="caution">
    <text evidence="16">Lacks conserved residue(s) required for the propagation of feature annotation.</text>
</comment>
<evidence type="ECO:0000256" key="14">
    <source>
        <dbReference type="PROSITE-ProRule" id="PRU00282"/>
    </source>
</evidence>
<keyword evidence="6 14" id="KW-0812">Transmembrane</keyword>
<dbReference type="PROSITE" id="PS50920">
    <property type="entry name" value="SOLCAR"/>
    <property type="match status" value="3"/>
</dbReference>
<comment type="subcellular location">
    <subcellularLocation>
        <location evidence="16">Membrane</location>
        <topology evidence="16">Multi-pass membrane protein</topology>
    </subcellularLocation>
    <subcellularLocation>
        <location evidence="1">Mitochondrion inner membrane</location>
        <topology evidence="1">Multi-pass membrane protein</topology>
    </subcellularLocation>
</comment>
<evidence type="ECO:0000256" key="3">
    <source>
        <dbReference type="ARBA" id="ARBA00011245"/>
    </source>
</evidence>
<comment type="function">
    <text evidence="13">ADP:ATP antiporter that mediates import of ADP into the mitochondrial matrix for ATP synthesis, and export of ATP out to fuel the cell. Cycles between the cytoplasmic-open state (c-state) and the matrix-open state (m-state): operates by the alternating access mechanism with a single substrate-binding site intermittently exposed to either the cytosolic (c-state) or matrix (m-state) side of the inner mitochondrial membrane.</text>
</comment>
<evidence type="ECO:0000313" key="18">
    <source>
        <dbReference type="Proteomes" id="UP001295684"/>
    </source>
</evidence>
<gene>
    <name evidence="17" type="ORF">ECRASSUSDP1_LOCUS17577</name>
</gene>
<evidence type="ECO:0000256" key="2">
    <source>
        <dbReference type="ARBA" id="ARBA00006375"/>
    </source>
</evidence>
<accession>A0AAD2D1E5</accession>
<evidence type="ECO:0000256" key="8">
    <source>
        <dbReference type="ARBA" id="ARBA00022792"/>
    </source>
</evidence>
<keyword evidence="8" id="KW-0999">Mitochondrion inner membrane</keyword>
<dbReference type="GO" id="GO:0005743">
    <property type="term" value="C:mitochondrial inner membrane"/>
    <property type="evidence" value="ECO:0007669"/>
    <property type="project" value="UniProtKB-SubCell"/>
</dbReference>
<feature type="repeat" description="Solcar" evidence="14">
    <location>
        <begin position="211"/>
        <end position="298"/>
    </location>
</feature>
<evidence type="ECO:0000256" key="15">
    <source>
        <dbReference type="RuleBase" id="RU000488"/>
    </source>
</evidence>
<keyword evidence="9 16" id="KW-1133">Transmembrane helix</keyword>
<keyword evidence="4 15" id="KW-0813">Transport</keyword>
<organism evidence="17 18">
    <name type="scientific">Euplotes crassus</name>
    <dbReference type="NCBI Taxonomy" id="5936"/>
    <lineage>
        <taxon>Eukaryota</taxon>
        <taxon>Sar</taxon>
        <taxon>Alveolata</taxon>
        <taxon>Ciliophora</taxon>
        <taxon>Intramacronucleata</taxon>
        <taxon>Spirotrichea</taxon>
        <taxon>Hypotrichia</taxon>
        <taxon>Euplotida</taxon>
        <taxon>Euplotidae</taxon>
        <taxon>Moneuplotes</taxon>
    </lineage>
</organism>
<sequence length="306" mass="34702">MMEPKPKNDNSMAEDFFAGGVAALLSKTLVAPIERVKILLQVQGSIKRTHPENHYKGILDCFYTITTEQGYLSLWRGNLANIYRYFPTQALNFACKEKYKQYLNPYDKEKQPAKFFYGNIISGSAAGATSLLIVYPLDFARTRLAADCGIHSQRQFSSLSNCIQTIYSKEQLRGLYRGIRVSLLGIVVYRGAYFGLYDTGYAILFQNKEDRTFTKLWAFAQVTTLLACKIAYPLDTIRRRLMMQSGVKNKMYHSTYEYLCQIHAKEGILGFFKGGASNTLRSIGGALALVFYSKIKSLIEDYSNKI</sequence>
<dbReference type="Gene3D" id="1.50.40.10">
    <property type="entry name" value="Mitochondrial carrier domain"/>
    <property type="match status" value="1"/>
</dbReference>
<dbReference type="GO" id="GO:1990544">
    <property type="term" value="P:mitochondrial ATP transmembrane transport"/>
    <property type="evidence" value="ECO:0007669"/>
    <property type="project" value="InterPro"/>
</dbReference>
<dbReference type="InterPro" id="IPR002067">
    <property type="entry name" value="MCP"/>
</dbReference>
<evidence type="ECO:0000256" key="9">
    <source>
        <dbReference type="ARBA" id="ARBA00022989"/>
    </source>
</evidence>
<comment type="similarity">
    <text evidence="2 15">Belongs to the mitochondrial carrier (TC 2.A.29) family.</text>
</comment>
<evidence type="ECO:0000256" key="6">
    <source>
        <dbReference type="ARBA" id="ARBA00022692"/>
    </source>
</evidence>
<evidence type="ECO:0000256" key="16">
    <source>
        <dbReference type="RuleBase" id="RU368008"/>
    </source>
</evidence>
<evidence type="ECO:0000256" key="12">
    <source>
        <dbReference type="ARBA" id="ARBA00024143"/>
    </source>
</evidence>
<keyword evidence="11 14" id="KW-0472">Membrane</keyword>
<reference evidence="17" key="1">
    <citation type="submission" date="2023-07" db="EMBL/GenBank/DDBJ databases">
        <authorList>
            <consortium name="AG Swart"/>
            <person name="Singh M."/>
            <person name="Singh A."/>
            <person name="Seah K."/>
            <person name="Emmerich C."/>
        </authorList>
    </citation>
    <scope>NUCLEOTIDE SEQUENCE</scope>
    <source>
        <strain evidence="17">DP1</strain>
    </source>
</reference>
<evidence type="ECO:0000256" key="1">
    <source>
        <dbReference type="ARBA" id="ARBA00004448"/>
    </source>
</evidence>
<evidence type="ECO:0000256" key="13">
    <source>
        <dbReference type="ARBA" id="ARBA00045250"/>
    </source>
</evidence>
<keyword evidence="5" id="KW-0050">Antiport</keyword>
<comment type="catalytic activity">
    <reaction evidence="12">
        <text>ADP(in) + ATP(out) = ADP(out) + ATP(in)</text>
        <dbReference type="Rhea" id="RHEA:34999"/>
        <dbReference type="ChEBI" id="CHEBI:30616"/>
        <dbReference type="ChEBI" id="CHEBI:456216"/>
    </reaction>
    <physiologicalReaction direction="left-to-right" evidence="12">
        <dbReference type="Rhea" id="RHEA:35000"/>
    </physiologicalReaction>
</comment>
<feature type="transmembrane region" description="Helical" evidence="16">
    <location>
        <begin position="178"/>
        <end position="196"/>
    </location>
</feature>
<name>A0AAD2D1E5_EUPCR</name>
<comment type="caution">
    <text evidence="17">The sequence shown here is derived from an EMBL/GenBank/DDBJ whole genome shotgun (WGS) entry which is preliminary data.</text>
</comment>
<dbReference type="InterPro" id="IPR002113">
    <property type="entry name" value="ADT_euk_type"/>
</dbReference>
<dbReference type="EMBL" id="CAMPGE010017750">
    <property type="protein sequence ID" value="CAI2376208.1"/>
    <property type="molecule type" value="Genomic_DNA"/>
</dbReference>
<dbReference type="GO" id="GO:0140021">
    <property type="term" value="P:mitochondrial ADP transmembrane transport"/>
    <property type="evidence" value="ECO:0007669"/>
    <property type="project" value="InterPro"/>
</dbReference>
<comment type="subunit">
    <text evidence="3 16">Monomer.</text>
</comment>
<dbReference type="InterPro" id="IPR023395">
    <property type="entry name" value="MCP_dom_sf"/>
</dbReference>
<protein>
    <recommendedName>
        <fullName evidence="16">ADP/ATP translocase</fullName>
    </recommendedName>
    <alternativeName>
        <fullName evidence="16">ADP,ATP carrier protein</fullName>
    </alternativeName>
</protein>
<evidence type="ECO:0000256" key="5">
    <source>
        <dbReference type="ARBA" id="ARBA00022449"/>
    </source>
</evidence>